<organism evidence="1 2">
    <name type="scientific">candidate division WWE3 bacterium</name>
    <dbReference type="NCBI Taxonomy" id="2053526"/>
    <lineage>
        <taxon>Bacteria</taxon>
        <taxon>Katanobacteria</taxon>
    </lineage>
</organism>
<proteinExistence type="predicted"/>
<accession>A0A955ECM3</accession>
<evidence type="ECO:0008006" key="3">
    <source>
        <dbReference type="Google" id="ProtNLM"/>
    </source>
</evidence>
<protein>
    <recommendedName>
        <fullName evidence="3">Polymerase nucleotidyl transferase domain-containing protein</fullName>
    </recommendedName>
</protein>
<dbReference type="AlphaFoldDB" id="A0A955ECM3"/>
<reference evidence="1" key="2">
    <citation type="journal article" date="2021" name="Microbiome">
        <title>Successional dynamics and alternative stable states in a saline activated sludge microbial community over 9 years.</title>
        <authorList>
            <person name="Wang Y."/>
            <person name="Ye J."/>
            <person name="Ju F."/>
            <person name="Liu L."/>
            <person name="Boyd J.A."/>
            <person name="Deng Y."/>
            <person name="Parks D.H."/>
            <person name="Jiang X."/>
            <person name="Yin X."/>
            <person name="Woodcroft B.J."/>
            <person name="Tyson G.W."/>
            <person name="Hugenholtz P."/>
            <person name="Polz M.F."/>
            <person name="Zhang T."/>
        </authorList>
    </citation>
    <scope>NUCLEOTIDE SEQUENCE</scope>
    <source>
        <strain evidence="1">HKST-UBA79</strain>
    </source>
</reference>
<dbReference type="Proteomes" id="UP000740557">
    <property type="component" value="Unassembled WGS sequence"/>
</dbReference>
<evidence type="ECO:0000313" key="2">
    <source>
        <dbReference type="Proteomes" id="UP000740557"/>
    </source>
</evidence>
<dbReference type="EMBL" id="JAGQNX010000096">
    <property type="protein sequence ID" value="MCA9308487.1"/>
    <property type="molecule type" value="Genomic_DNA"/>
</dbReference>
<name>A0A955ECM3_UNCKA</name>
<sequence>MSTKRKNKRKPKHNFSKVDNTVSVVERNILDTLSYSAIFEYSLTYHQLYNLLICKSFVDKKSFDNALSLLQKKKKIQVFGNVYGLNAHCKNNYLTSKEQSSTYMDIAVEISQKLARAPWIQLICVTGTVAASNASAKDDIDLFIVTLPNRLWISRLFVYLTLHAHNLYPSTKNRAGKICPNLYVTTTNMRWVKDKQNLYIAREILGMHPVVNKNDTYFRFLKLNPWVFTFFGNATFVVDSANSYTPKYSTVVNFVEYALYKLQTLYMRAKISTEYHSQNIIHFNTNDNTTRVLSAFSGEMSS</sequence>
<gene>
    <name evidence="1" type="ORF">KC980_03165</name>
</gene>
<reference evidence="1" key="1">
    <citation type="submission" date="2020-04" db="EMBL/GenBank/DDBJ databases">
        <authorList>
            <person name="Zhang T."/>
        </authorList>
    </citation>
    <scope>NUCLEOTIDE SEQUENCE</scope>
    <source>
        <strain evidence="1">HKST-UBA79</strain>
    </source>
</reference>
<comment type="caution">
    <text evidence="1">The sequence shown here is derived from an EMBL/GenBank/DDBJ whole genome shotgun (WGS) entry which is preliminary data.</text>
</comment>
<evidence type="ECO:0000313" key="1">
    <source>
        <dbReference type="EMBL" id="MCA9308487.1"/>
    </source>
</evidence>